<evidence type="ECO:0000259" key="1">
    <source>
        <dbReference type="PROSITE" id="PS50181"/>
    </source>
</evidence>
<feature type="domain" description="F-box" evidence="1">
    <location>
        <begin position="237"/>
        <end position="283"/>
    </location>
</feature>
<dbReference type="PROSITE" id="PS50181">
    <property type="entry name" value="FBOX"/>
    <property type="match status" value="1"/>
</dbReference>
<dbReference type="EnsemblMetazoa" id="AEPI010138-RA">
    <property type="protein sequence ID" value="AEPI010138-PA"/>
    <property type="gene ID" value="AEPI010138"/>
</dbReference>
<dbReference type="SUPFAM" id="SSF52047">
    <property type="entry name" value="RNI-like"/>
    <property type="match status" value="1"/>
</dbReference>
<protein>
    <submittedName>
        <fullName evidence="2">F-box domain-containing protein</fullName>
    </submittedName>
</protein>
<name>A0A182PT52_9DIPT</name>
<dbReference type="VEuPathDB" id="VectorBase:AEPI010138"/>
<dbReference type="SMART" id="SM00256">
    <property type="entry name" value="FBOX"/>
    <property type="match status" value="1"/>
</dbReference>
<sequence length="508" mass="56923">MMLTELDGKFDMPLQFTREVQQFVQSVLHASHEYGPCVTYSSANLTGRPNNYPTYGDHADSYLLTSYGRWHSSAPSYTPEFGLANIPAIDNPPVDELLVVSFERTVYPTGLAVYETYNGGAVSRIWAFSESSEWHLLWDCRTDVELPQTPVDNDESEAPSHRARLFRPKIHAIQPRTRVLAIEFNMRDLSDIYGMDGIMLIGTLFPFSQQVPCDGLVPRALNRVASSALPVLIDQDAIQIMDLPYEMLVKILSFLDPPSLRNMEQVSYAFRQLVADNRLCRENLLVRCPSLIELSMRNTTIDTRTNERPRDFTHLQKLDLARTNVSTEALIEVLSLSPALQHLSIASCTEVNSGQIAEAVAMYNTQLVSLNLWKTCAFSETGLLALRVCTKLQELDIGYANYEATTEDTISQLLVMLPEMRKLVVPGVRPVKSADLLTIAHRCPRLEYLDLMGCVVVSIEAVHEVLAGCPALRFLEVSFCGISPACINDWRKEFPLVVIHPSVDAPPE</sequence>
<dbReference type="GO" id="GO:0019005">
    <property type="term" value="C:SCF ubiquitin ligase complex"/>
    <property type="evidence" value="ECO:0007669"/>
    <property type="project" value="TreeGrafter"/>
</dbReference>
<keyword evidence="3" id="KW-1185">Reference proteome</keyword>
<reference evidence="3" key="1">
    <citation type="submission" date="2013-03" db="EMBL/GenBank/DDBJ databases">
        <title>The Genome Sequence of Anopheles epiroticus epiroticus2.</title>
        <authorList>
            <consortium name="The Broad Institute Genomics Platform"/>
            <person name="Neafsey D.E."/>
            <person name="Howell P."/>
            <person name="Walker B."/>
            <person name="Young S.K."/>
            <person name="Zeng Q."/>
            <person name="Gargeya S."/>
            <person name="Fitzgerald M."/>
            <person name="Haas B."/>
            <person name="Abouelleil A."/>
            <person name="Allen A.W."/>
            <person name="Alvarado L."/>
            <person name="Arachchi H.M."/>
            <person name="Berlin A.M."/>
            <person name="Chapman S.B."/>
            <person name="Gainer-Dewar J."/>
            <person name="Goldberg J."/>
            <person name="Griggs A."/>
            <person name="Gujja S."/>
            <person name="Hansen M."/>
            <person name="Howarth C."/>
            <person name="Imamovic A."/>
            <person name="Ireland A."/>
            <person name="Larimer J."/>
            <person name="McCowan C."/>
            <person name="Murphy C."/>
            <person name="Pearson M."/>
            <person name="Poon T.W."/>
            <person name="Priest M."/>
            <person name="Roberts A."/>
            <person name="Saif S."/>
            <person name="Shea T."/>
            <person name="Sisk P."/>
            <person name="Sykes S."/>
            <person name="Wortman J."/>
            <person name="Nusbaum C."/>
            <person name="Birren B."/>
        </authorList>
    </citation>
    <scope>NUCLEOTIDE SEQUENCE [LARGE SCALE GENOMIC DNA]</scope>
    <source>
        <strain evidence="3">Epiroticus2</strain>
    </source>
</reference>
<dbReference type="SUPFAM" id="SSF81383">
    <property type="entry name" value="F-box domain"/>
    <property type="match status" value="1"/>
</dbReference>
<organism evidence="2 3">
    <name type="scientific">Anopheles epiroticus</name>
    <dbReference type="NCBI Taxonomy" id="199890"/>
    <lineage>
        <taxon>Eukaryota</taxon>
        <taxon>Metazoa</taxon>
        <taxon>Ecdysozoa</taxon>
        <taxon>Arthropoda</taxon>
        <taxon>Hexapoda</taxon>
        <taxon>Insecta</taxon>
        <taxon>Pterygota</taxon>
        <taxon>Neoptera</taxon>
        <taxon>Endopterygota</taxon>
        <taxon>Diptera</taxon>
        <taxon>Nematocera</taxon>
        <taxon>Culicoidea</taxon>
        <taxon>Culicidae</taxon>
        <taxon>Anophelinae</taxon>
        <taxon>Anopheles</taxon>
    </lineage>
</organism>
<dbReference type="STRING" id="199890.A0A182PT52"/>
<proteinExistence type="predicted"/>
<evidence type="ECO:0000313" key="2">
    <source>
        <dbReference type="EnsemblMetazoa" id="AEPI010138-PA"/>
    </source>
</evidence>
<dbReference type="GO" id="GO:0031146">
    <property type="term" value="P:SCF-dependent proteasomal ubiquitin-dependent protein catabolic process"/>
    <property type="evidence" value="ECO:0007669"/>
    <property type="project" value="TreeGrafter"/>
</dbReference>
<evidence type="ECO:0000313" key="3">
    <source>
        <dbReference type="Proteomes" id="UP000075885"/>
    </source>
</evidence>
<dbReference type="Proteomes" id="UP000075885">
    <property type="component" value="Unassembled WGS sequence"/>
</dbReference>
<dbReference type="PANTHER" id="PTHR13318">
    <property type="entry name" value="PARTNER OF PAIRED, ISOFORM B-RELATED"/>
    <property type="match status" value="1"/>
</dbReference>
<dbReference type="Gene3D" id="3.80.10.10">
    <property type="entry name" value="Ribonuclease Inhibitor"/>
    <property type="match status" value="1"/>
</dbReference>
<reference evidence="2" key="2">
    <citation type="submission" date="2020-05" db="UniProtKB">
        <authorList>
            <consortium name="EnsemblMetazoa"/>
        </authorList>
    </citation>
    <scope>IDENTIFICATION</scope>
    <source>
        <strain evidence="2">Epiroticus2</strain>
    </source>
</reference>
<dbReference type="InterPro" id="IPR055411">
    <property type="entry name" value="LRR_FXL15/At3g58940/PEG3-like"/>
</dbReference>
<dbReference type="Pfam" id="PF24758">
    <property type="entry name" value="LRR_At5g56370"/>
    <property type="match status" value="1"/>
</dbReference>
<dbReference type="AlphaFoldDB" id="A0A182PT52"/>
<dbReference type="InterPro" id="IPR001810">
    <property type="entry name" value="F-box_dom"/>
</dbReference>
<dbReference type="InterPro" id="IPR032675">
    <property type="entry name" value="LRR_dom_sf"/>
</dbReference>
<accession>A0A182PT52</accession>
<dbReference type="InterPro" id="IPR036047">
    <property type="entry name" value="F-box-like_dom_sf"/>
</dbReference>
<dbReference type="PANTHER" id="PTHR13318:SF152">
    <property type="entry name" value="F-BOX_LRR-REPEAT PROTEIN 4"/>
    <property type="match status" value="1"/>
</dbReference>